<keyword evidence="4" id="KW-0503">Monooxygenase</keyword>
<evidence type="ECO:0000259" key="5">
    <source>
        <dbReference type="Pfam" id="PF00296"/>
    </source>
</evidence>
<keyword evidence="3" id="KW-0560">Oxidoreductase</keyword>
<evidence type="ECO:0000256" key="1">
    <source>
        <dbReference type="ARBA" id="ARBA00022630"/>
    </source>
</evidence>
<dbReference type="InterPro" id="IPR011251">
    <property type="entry name" value="Luciferase-like_dom"/>
</dbReference>
<name>A0A6J6P1G1_9ZZZZ</name>
<proteinExistence type="predicted"/>
<organism evidence="6">
    <name type="scientific">freshwater metagenome</name>
    <dbReference type="NCBI Taxonomy" id="449393"/>
    <lineage>
        <taxon>unclassified sequences</taxon>
        <taxon>metagenomes</taxon>
        <taxon>ecological metagenomes</taxon>
    </lineage>
</organism>
<feature type="domain" description="Luciferase-like" evidence="5">
    <location>
        <begin position="2"/>
        <end position="179"/>
    </location>
</feature>
<dbReference type="PANTHER" id="PTHR42847:SF4">
    <property type="entry name" value="ALKANESULFONATE MONOOXYGENASE-RELATED"/>
    <property type="match status" value="1"/>
</dbReference>
<dbReference type="GO" id="GO:0008726">
    <property type="term" value="F:alkanesulfonate monooxygenase activity"/>
    <property type="evidence" value="ECO:0007669"/>
    <property type="project" value="TreeGrafter"/>
</dbReference>
<dbReference type="Gene3D" id="3.20.20.30">
    <property type="entry name" value="Luciferase-like domain"/>
    <property type="match status" value="1"/>
</dbReference>
<dbReference type="InterPro" id="IPR036661">
    <property type="entry name" value="Luciferase-like_sf"/>
</dbReference>
<dbReference type="InterPro" id="IPR050172">
    <property type="entry name" value="SsuD_RutA_monooxygenase"/>
</dbReference>
<accession>A0A6J6P1G1</accession>
<keyword evidence="2" id="KW-0288">FMN</keyword>
<evidence type="ECO:0000256" key="2">
    <source>
        <dbReference type="ARBA" id="ARBA00022643"/>
    </source>
</evidence>
<dbReference type="PANTHER" id="PTHR42847">
    <property type="entry name" value="ALKANESULFONATE MONOOXYGENASE"/>
    <property type="match status" value="1"/>
</dbReference>
<dbReference type="Pfam" id="PF00296">
    <property type="entry name" value="Bac_luciferase"/>
    <property type="match status" value="1"/>
</dbReference>
<evidence type="ECO:0000256" key="3">
    <source>
        <dbReference type="ARBA" id="ARBA00023002"/>
    </source>
</evidence>
<gene>
    <name evidence="6" type="ORF">UFOPK2579_00373</name>
</gene>
<reference evidence="6" key="1">
    <citation type="submission" date="2020-05" db="EMBL/GenBank/DDBJ databases">
        <authorList>
            <person name="Chiriac C."/>
            <person name="Salcher M."/>
            <person name="Ghai R."/>
            <person name="Kavagutti S V."/>
        </authorList>
    </citation>
    <scope>NUCLEOTIDE SEQUENCE</scope>
</reference>
<dbReference type="SUPFAM" id="SSF51679">
    <property type="entry name" value="Bacterial luciferase-like"/>
    <property type="match status" value="1"/>
</dbReference>
<dbReference type="EMBL" id="CAEZXR010000028">
    <property type="protein sequence ID" value="CAB4690433.1"/>
    <property type="molecule type" value="Genomic_DNA"/>
</dbReference>
<protein>
    <submittedName>
        <fullName evidence="6">Unannotated protein</fullName>
    </submittedName>
</protein>
<sequence length="220" mass="23541">MLAKAMATADQLSGGRLTVGLGVGGRDEDYRTAGADPATKTMRVMADRVAVMRQVWSGQHTVESVRPVGPPPVQPGGPELLVGTMGPKTIRHASAWADGLAGVTLDLDPAAVGRLFDLARTSWSDAGRPAPRLTTSFWFALEETSGGRAREQVHRHLRHYMNWLPVELVDAMAPTTGFAGSLAELGELLDRFEEIGTHEVQLIPTGSDPEQVARVAELIG</sequence>
<evidence type="ECO:0000313" key="6">
    <source>
        <dbReference type="EMBL" id="CAB4690433.1"/>
    </source>
</evidence>
<dbReference type="GO" id="GO:0046306">
    <property type="term" value="P:alkanesulfonate catabolic process"/>
    <property type="evidence" value="ECO:0007669"/>
    <property type="project" value="TreeGrafter"/>
</dbReference>
<dbReference type="AlphaFoldDB" id="A0A6J6P1G1"/>
<keyword evidence="1" id="KW-0285">Flavoprotein</keyword>
<evidence type="ECO:0000256" key="4">
    <source>
        <dbReference type="ARBA" id="ARBA00023033"/>
    </source>
</evidence>